<dbReference type="OrthoDB" id="1658724at2759"/>
<comment type="subcellular location">
    <subcellularLocation>
        <location evidence="1">Membrane</location>
    </subcellularLocation>
</comment>
<keyword evidence="4 6" id="KW-1133">Transmembrane helix</keyword>
<dbReference type="GO" id="GO:0005789">
    <property type="term" value="C:endoplasmic reticulum membrane"/>
    <property type="evidence" value="ECO:0000318"/>
    <property type="project" value="GO_Central"/>
</dbReference>
<organism evidence="8 9">
    <name type="scientific">Spinacia oleracea</name>
    <name type="common">Spinach</name>
    <dbReference type="NCBI Taxonomy" id="3562"/>
    <lineage>
        <taxon>Eukaryota</taxon>
        <taxon>Viridiplantae</taxon>
        <taxon>Streptophyta</taxon>
        <taxon>Embryophyta</taxon>
        <taxon>Tracheophyta</taxon>
        <taxon>Spermatophyta</taxon>
        <taxon>Magnoliopsida</taxon>
        <taxon>eudicotyledons</taxon>
        <taxon>Gunneridae</taxon>
        <taxon>Pentapetalae</taxon>
        <taxon>Caryophyllales</taxon>
        <taxon>Chenopodiaceae</taxon>
        <taxon>Chenopodioideae</taxon>
        <taxon>Anserineae</taxon>
        <taxon>Spinacia</taxon>
    </lineage>
</organism>
<dbReference type="Pfam" id="PF04116">
    <property type="entry name" value="FA_hydroxylase"/>
    <property type="match status" value="1"/>
</dbReference>
<dbReference type="GO" id="GO:0005506">
    <property type="term" value="F:iron ion binding"/>
    <property type="evidence" value="ECO:0007669"/>
    <property type="project" value="InterPro"/>
</dbReference>
<keyword evidence="9" id="KW-0560">Oxidoreductase</keyword>
<keyword evidence="5 6" id="KW-0472">Membrane</keyword>
<gene>
    <name evidence="9" type="primary">LOC110779099</name>
</gene>
<dbReference type="Proteomes" id="UP000813463">
    <property type="component" value="Chromosome 6"/>
</dbReference>
<feature type="domain" description="Fatty acid hydroxylase" evidence="7">
    <location>
        <begin position="132"/>
        <end position="265"/>
    </location>
</feature>
<evidence type="ECO:0000256" key="3">
    <source>
        <dbReference type="ARBA" id="ARBA00022692"/>
    </source>
</evidence>
<keyword evidence="8" id="KW-1185">Reference proteome</keyword>
<dbReference type="PANTHER" id="PTHR11863">
    <property type="entry name" value="STEROL DESATURASE"/>
    <property type="match status" value="1"/>
</dbReference>
<dbReference type="AlphaFoldDB" id="A0A9R0JM53"/>
<evidence type="ECO:0000256" key="1">
    <source>
        <dbReference type="ARBA" id="ARBA00004370"/>
    </source>
</evidence>
<evidence type="ECO:0000313" key="8">
    <source>
        <dbReference type="Proteomes" id="UP000813463"/>
    </source>
</evidence>
<evidence type="ECO:0000259" key="7">
    <source>
        <dbReference type="Pfam" id="PF04116"/>
    </source>
</evidence>
<evidence type="ECO:0000256" key="5">
    <source>
        <dbReference type="ARBA" id="ARBA00023136"/>
    </source>
</evidence>
<reference evidence="8" key="1">
    <citation type="journal article" date="2021" name="Nat. Commun.">
        <title>Genomic analyses provide insights into spinach domestication and the genetic basis of agronomic traits.</title>
        <authorList>
            <person name="Cai X."/>
            <person name="Sun X."/>
            <person name="Xu C."/>
            <person name="Sun H."/>
            <person name="Wang X."/>
            <person name="Ge C."/>
            <person name="Zhang Z."/>
            <person name="Wang Q."/>
            <person name="Fei Z."/>
            <person name="Jiao C."/>
            <person name="Wang Q."/>
        </authorList>
    </citation>
    <scope>NUCLEOTIDE SEQUENCE [LARGE SCALE GENOMIC DNA]</scope>
    <source>
        <strain evidence="8">cv. Varoflay</strain>
    </source>
</reference>
<feature type="transmembrane region" description="Helical" evidence="6">
    <location>
        <begin position="43"/>
        <end position="68"/>
    </location>
</feature>
<feature type="transmembrane region" description="Helical" evidence="6">
    <location>
        <begin position="89"/>
        <end position="109"/>
    </location>
</feature>
<accession>A0A9R0JM53</accession>
<protein>
    <submittedName>
        <fullName evidence="9">Methylsterol monooxygenase 1-1</fullName>
    </submittedName>
</protein>
<dbReference type="GO" id="GO:0016126">
    <property type="term" value="P:sterol biosynthetic process"/>
    <property type="evidence" value="ECO:0000318"/>
    <property type="project" value="GO_Central"/>
</dbReference>
<sequence length="295" mass="34111">MLPYKAVDEAEAALNRTLTVAETLWLNYSTNKSDYNLYCHNIIFLYIVYTLIPLPLVVVELLGVGNIARYKIQPKVKLSFAQIMSCYNTVIKMFFFVVGPFQLISYPAFKIIGIRTGLSIPSGWEILIQLGIYLIIEDYTNYWLHRALHSKWGYEKIHKVHHEYSAPISFAAPYSHWAEIVILGIPSFLGPAMVPGHIVTFWLWMVLRHVEAIETHCGYDFPWTPTKYIPFYGGAEYHDYHHYVGGQSQSNFASIFTYCDYIYGTDKGYRYQKKLLSKSKVESSNNDQQHGLKFD</sequence>
<dbReference type="GO" id="GO:0000254">
    <property type="term" value="F:C-4 methylsterol oxidase activity"/>
    <property type="evidence" value="ECO:0000318"/>
    <property type="project" value="GO_Central"/>
</dbReference>
<name>A0A9R0JM53_SPIOL</name>
<evidence type="ECO:0000256" key="6">
    <source>
        <dbReference type="SAM" id="Phobius"/>
    </source>
</evidence>
<dbReference type="InterPro" id="IPR006694">
    <property type="entry name" value="Fatty_acid_hydroxylase"/>
</dbReference>
<comment type="similarity">
    <text evidence="2">Belongs to the sterol desaturase family.</text>
</comment>
<dbReference type="KEGG" id="soe:110779099"/>
<keyword evidence="9" id="KW-0503">Monooxygenase</keyword>
<evidence type="ECO:0000256" key="4">
    <source>
        <dbReference type="ARBA" id="ARBA00022989"/>
    </source>
</evidence>
<reference evidence="9" key="2">
    <citation type="submission" date="2025-08" db="UniProtKB">
        <authorList>
            <consortium name="RefSeq"/>
        </authorList>
    </citation>
    <scope>IDENTIFICATION</scope>
    <source>
        <tissue evidence="9">Leaf</tissue>
    </source>
</reference>
<dbReference type="GeneID" id="110779099"/>
<evidence type="ECO:0000256" key="2">
    <source>
        <dbReference type="ARBA" id="ARBA00009324"/>
    </source>
</evidence>
<keyword evidence="3 6" id="KW-0812">Transmembrane</keyword>
<proteinExistence type="inferred from homology"/>
<evidence type="ECO:0000313" key="9">
    <source>
        <dbReference type="RefSeq" id="XP_021839325.1"/>
    </source>
</evidence>
<dbReference type="RefSeq" id="XP_021839325.1">
    <property type="nucleotide sequence ID" value="XM_021983633.2"/>
</dbReference>
<dbReference type="InterPro" id="IPR050307">
    <property type="entry name" value="Sterol_Desaturase_Related"/>
</dbReference>